<feature type="domain" description="Pectinesterase catalytic" evidence="11">
    <location>
        <begin position="51"/>
        <end position="357"/>
    </location>
</feature>
<comment type="similarity">
    <text evidence="2">Belongs to the pectinesterase family.</text>
</comment>
<evidence type="ECO:0000313" key="12">
    <source>
        <dbReference type="EMBL" id="KXG36832.1"/>
    </source>
</evidence>
<dbReference type="Gene3D" id="2.160.20.10">
    <property type="entry name" value="Single-stranded right-handed beta-helix, Pectin lyase-like"/>
    <property type="match status" value="1"/>
</dbReference>
<evidence type="ECO:0000256" key="4">
    <source>
        <dbReference type="ARBA" id="ARBA00022801"/>
    </source>
</evidence>
<dbReference type="FunFam" id="2.160.20.10:FF:000013">
    <property type="entry name" value="Pectinesterase"/>
    <property type="match status" value="1"/>
</dbReference>
<dbReference type="SUPFAM" id="SSF51126">
    <property type="entry name" value="Pectin lyase-like"/>
    <property type="match status" value="1"/>
</dbReference>
<dbReference type="Proteomes" id="UP000000768">
    <property type="component" value="Chromosome 2"/>
</dbReference>
<dbReference type="ExpressionAtlas" id="A0A1B6QFX5">
    <property type="expression patterns" value="baseline"/>
</dbReference>
<dbReference type="AlphaFoldDB" id="A0A1B6QFX5"/>
<comment type="function">
    <text evidence="8">Acts in the modification of cell walls via demethylesterification of cell wall pectin.</text>
</comment>
<comment type="catalytic activity">
    <reaction evidence="7 10">
        <text>[(1-&gt;4)-alpha-D-galacturonosyl methyl ester](n) + n H2O = [(1-&gt;4)-alpha-D-galacturonosyl](n) + n methanol + n H(+)</text>
        <dbReference type="Rhea" id="RHEA:22380"/>
        <dbReference type="Rhea" id="RHEA-COMP:14570"/>
        <dbReference type="Rhea" id="RHEA-COMP:14573"/>
        <dbReference type="ChEBI" id="CHEBI:15377"/>
        <dbReference type="ChEBI" id="CHEBI:15378"/>
        <dbReference type="ChEBI" id="CHEBI:17790"/>
        <dbReference type="ChEBI" id="CHEBI:140522"/>
        <dbReference type="ChEBI" id="CHEBI:140523"/>
        <dbReference type="EC" id="3.1.1.11"/>
    </reaction>
</comment>
<dbReference type="EMBL" id="CM000761">
    <property type="protein sequence ID" value="KXG36832.1"/>
    <property type="molecule type" value="Genomic_DNA"/>
</dbReference>
<dbReference type="EC" id="3.1.1.11" evidence="3 10"/>
<gene>
    <name evidence="12" type="ORF">SORBI_3002G399700</name>
</gene>
<dbReference type="UniPathway" id="UPA00545">
    <property type="reaction ID" value="UER00823"/>
</dbReference>
<dbReference type="OMA" id="SKMQPSR"/>
<accession>A0A1B6QFX5</accession>
<dbReference type="STRING" id="4558.A0A1B6QFX5"/>
<dbReference type="InterPro" id="IPR011050">
    <property type="entry name" value="Pectin_lyase_fold/virulence"/>
</dbReference>
<evidence type="ECO:0000259" key="11">
    <source>
        <dbReference type="Pfam" id="PF01095"/>
    </source>
</evidence>
<organism evidence="12 13">
    <name type="scientific">Sorghum bicolor</name>
    <name type="common">Sorghum</name>
    <name type="synonym">Sorghum vulgare</name>
    <dbReference type="NCBI Taxonomy" id="4558"/>
    <lineage>
        <taxon>Eukaryota</taxon>
        <taxon>Viridiplantae</taxon>
        <taxon>Streptophyta</taxon>
        <taxon>Embryophyta</taxon>
        <taxon>Tracheophyta</taxon>
        <taxon>Spermatophyta</taxon>
        <taxon>Magnoliopsida</taxon>
        <taxon>Liliopsida</taxon>
        <taxon>Poales</taxon>
        <taxon>Poaceae</taxon>
        <taxon>PACMAD clade</taxon>
        <taxon>Panicoideae</taxon>
        <taxon>Andropogonodae</taxon>
        <taxon>Andropogoneae</taxon>
        <taxon>Sorghinae</taxon>
        <taxon>Sorghum</taxon>
    </lineage>
</organism>
<evidence type="ECO:0000256" key="8">
    <source>
        <dbReference type="ARBA" id="ARBA00057335"/>
    </source>
</evidence>
<sequence length="365" mass="39203">MQQASACFSSTTSSSLLVMPVVALVMVVPLLLGLLSTTPSLAWAAPVSRTITVDCHGRGDVRTVQSAVDSVPDGNRDWIKIHVMAGSYWEKVSIPKQKGYILLEGDGSSTTDISFDAHAHAGIDDIMGRPNLTVDEQSPTFQSATFTVLADNFVARGIAFKNTYRAPDDQLSKENQAVAALVGGDKSAFYGCEFQGFQDTLCDYQGRHYFRGCQVRGAVDFVFGFGQSIYEDCALVSDMPPGPQPGWVTAHARGAAGSPGGLVFKGGAVQAAGGGGQTYLGRAWNAFAAVVFYRTRMDGVVVPQGWQAWNAAGNVSSVTFAEVECTGPGSEMGRRVDWEKRLSEDEVQRFVDIKFIDDGWLSNQP</sequence>
<evidence type="ECO:0000256" key="9">
    <source>
        <dbReference type="PROSITE-ProRule" id="PRU10040"/>
    </source>
</evidence>
<name>A0A1B6QFX5_SORBI</name>
<dbReference type="eggNOG" id="ENOG502QVK0">
    <property type="taxonomic scope" value="Eukaryota"/>
</dbReference>
<dbReference type="InterPro" id="IPR012334">
    <property type="entry name" value="Pectin_lyas_fold"/>
</dbReference>
<evidence type="ECO:0000256" key="2">
    <source>
        <dbReference type="ARBA" id="ARBA00008891"/>
    </source>
</evidence>
<reference evidence="12 13" key="1">
    <citation type="journal article" date="2009" name="Nature">
        <title>The Sorghum bicolor genome and the diversification of grasses.</title>
        <authorList>
            <person name="Paterson A.H."/>
            <person name="Bowers J.E."/>
            <person name="Bruggmann R."/>
            <person name="Dubchak I."/>
            <person name="Grimwood J."/>
            <person name="Gundlach H."/>
            <person name="Haberer G."/>
            <person name="Hellsten U."/>
            <person name="Mitros T."/>
            <person name="Poliakov A."/>
            <person name="Schmutz J."/>
            <person name="Spannagl M."/>
            <person name="Tang H."/>
            <person name="Wang X."/>
            <person name="Wicker T."/>
            <person name="Bharti A.K."/>
            <person name="Chapman J."/>
            <person name="Feltus F.A."/>
            <person name="Gowik U."/>
            <person name="Grigoriev I.V."/>
            <person name="Lyons E."/>
            <person name="Maher C.A."/>
            <person name="Martis M."/>
            <person name="Narechania A."/>
            <person name="Otillar R.P."/>
            <person name="Penning B.W."/>
            <person name="Salamov A.A."/>
            <person name="Wang Y."/>
            <person name="Zhang L."/>
            <person name="Carpita N.C."/>
            <person name="Freeling M."/>
            <person name="Gingle A.R."/>
            <person name="Hash C.T."/>
            <person name="Keller B."/>
            <person name="Klein P."/>
            <person name="Kresovich S."/>
            <person name="McCann M.C."/>
            <person name="Ming R."/>
            <person name="Peterson D.G."/>
            <person name="Mehboob-ur-Rahman"/>
            <person name="Ware D."/>
            <person name="Westhoff P."/>
            <person name="Mayer K.F."/>
            <person name="Messing J."/>
            <person name="Rokhsar D.S."/>
        </authorList>
    </citation>
    <scope>NUCLEOTIDE SEQUENCE [LARGE SCALE GENOMIC DNA]</scope>
    <source>
        <strain evidence="13">cv. BTx623</strain>
    </source>
</reference>
<dbReference type="InterPro" id="IPR000070">
    <property type="entry name" value="Pectinesterase_cat"/>
</dbReference>
<reference evidence="13" key="2">
    <citation type="journal article" date="2018" name="Plant J.">
        <title>The Sorghum bicolor reference genome: improved assembly, gene annotations, a transcriptome atlas, and signatures of genome organization.</title>
        <authorList>
            <person name="McCormick R.F."/>
            <person name="Truong S.K."/>
            <person name="Sreedasyam A."/>
            <person name="Jenkins J."/>
            <person name="Shu S."/>
            <person name="Sims D."/>
            <person name="Kennedy M."/>
            <person name="Amirebrahimi M."/>
            <person name="Weers B.D."/>
            <person name="McKinley B."/>
            <person name="Mattison A."/>
            <person name="Morishige D.T."/>
            <person name="Grimwood J."/>
            <person name="Schmutz J."/>
            <person name="Mullet J.E."/>
        </authorList>
    </citation>
    <scope>NUCLEOTIDE SEQUENCE [LARGE SCALE GENOMIC DNA]</scope>
    <source>
        <strain evidence="13">cv. BTx623</strain>
    </source>
</reference>
<dbReference type="Pfam" id="PF01095">
    <property type="entry name" value="Pectinesterase"/>
    <property type="match status" value="1"/>
</dbReference>
<dbReference type="GO" id="GO:0042545">
    <property type="term" value="P:cell wall modification"/>
    <property type="evidence" value="ECO:0007669"/>
    <property type="project" value="UniProtKB-UniRule"/>
</dbReference>
<dbReference type="OrthoDB" id="2019149at2759"/>
<dbReference type="PANTHER" id="PTHR31321">
    <property type="entry name" value="ACYL-COA THIOESTER HYDROLASE YBHC-RELATED"/>
    <property type="match status" value="1"/>
</dbReference>
<comment type="pathway">
    <text evidence="1 10">Glycan metabolism; pectin degradation; 2-dehydro-3-deoxy-D-gluconate from pectin: step 1/5.</text>
</comment>
<dbReference type="GO" id="GO:0030599">
    <property type="term" value="F:pectinesterase activity"/>
    <property type="evidence" value="ECO:0000318"/>
    <property type="project" value="GO_Central"/>
</dbReference>
<keyword evidence="13" id="KW-1185">Reference proteome</keyword>
<dbReference type="GO" id="GO:0045490">
    <property type="term" value="P:pectin catabolic process"/>
    <property type="evidence" value="ECO:0000318"/>
    <property type="project" value="GO_Central"/>
</dbReference>
<evidence type="ECO:0000256" key="7">
    <source>
        <dbReference type="ARBA" id="ARBA00047928"/>
    </source>
</evidence>
<keyword evidence="4 10" id="KW-0378">Hydrolase</keyword>
<protein>
    <recommendedName>
        <fullName evidence="3 10">Pectinesterase</fullName>
        <ecNumber evidence="3 10">3.1.1.11</ecNumber>
    </recommendedName>
</protein>
<keyword evidence="6" id="KW-0325">Glycoprotein</keyword>
<evidence type="ECO:0000256" key="1">
    <source>
        <dbReference type="ARBA" id="ARBA00005184"/>
    </source>
</evidence>
<proteinExistence type="inferred from homology"/>
<dbReference type="PANTHER" id="PTHR31321:SF131">
    <property type="entry name" value="OS07G0655600 PROTEIN"/>
    <property type="match status" value="1"/>
</dbReference>
<feature type="active site" evidence="9">
    <location>
        <position position="220"/>
    </location>
</feature>
<dbReference type="Gramene" id="KXG36832">
    <property type="protein sequence ID" value="KXG36832"/>
    <property type="gene ID" value="SORBI_3002G399700"/>
</dbReference>
<dbReference type="PROSITE" id="PS00503">
    <property type="entry name" value="PECTINESTERASE_2"/>
    <property type="match status" value="1"/>
</dbReference>
<dbReference type="InParanoid" id="A0A1B6QFX5"/>
<evidence type="ECO:0000256" key="10">
    <source>
        <dbReference type="RuleBase" id="RU000589"/>
    </source>
</evidence>
<dbReference type="InterPro" id="IPR033131">
    <property type="entry name" value="Pectinesterase_Asp_AS"/>
</dbReference>
<evidence type="ECO:0000256" key="3">
    <source>
        <dbReference type="ARBA" id="ARBA00013229"/>
    </source>
</evidence>
<dbReference type="FunCoup" id="A0A1B6QFX5">
    <property type="interactions" value="31"/>
</dbReference>
<evidence type="ECO:0000313" key="13">
    <source>
        <dbReference type="Proteomes" id="UP000000768"/>
    </source>
</evidence>
<evidence type="ECO:0000256" key="5">
    <source>
        <dbReference type="ARBA" id="ARBA00023085"/>
    </source>
</evidence>
<evidence type="ECO:0000256" key="6">
    <source>
        <dbReference type="ARBA" id="ARBA00023180"/>
    </source>
</evidence>
<keyword evidence="5 10" id="KW-0063">Aspartyl esterase</keyword>